<dbReference type="SUPFAM" id="SSF53098">
    <property type="entry name" value="Ribonuclease H-like"/>
    <property type="match status" value="1"/>
</dbReference>
<dbReference type="EnsemblMetazoa" id="XM_008182400.1">
    <property type="protein sequence ID" value="XP_008180622.1"/>
    <property type="gene ID" value="LOC103308648"/>
</dbReference>
<keyword evidence="3" id="KW-1185">Reference proteome</keyword>
<accession>A0A8R2B070</accession>
<evidence type="ECO:0000313" key="2">
    <source>
        <dbReference type="EnsemblMetazoa" id="XP_008180622.1"/>
    </source>
</evidence>
<evidence type="ECO:0000259" key="1">
    <source>
        <dbReference type="Pfam" id="PF05699"/>
    </source>
</evidence>
<dbReference type="InterPro" id="IPR012337">
    <property type="entry name" value="RNaseH-like_sf"/>
</dbReference>
<name>A0A8R2B070_ACYPI</name>
<sequence>MDKFVTKTKANPSKKIDQEDYQNVCKEKDSSTSLPINPVFPSTSHFVEEVELNFQIEHNVSNLNLSKTKGTHFAKEWIKGEICAVGPDIKKQQANLRKKILLHKTSNAHLYMERIIHKSKFDNITEHIKKLSKTEIETTEKVFRTAYCIAKNQRPFSDHPKLIDLQIYNGLNMGRILQSDKSCSNIVDHIAIEMRKKVCSEIIHQQRKLCVIVDESTTLSKKTMLVICLRTTIGEELITFFLDMVELSATSAEEIKNAIITNLFYYGMTDDFLKKNLIAFVSDGASTMLGRKAGVSTKLQSMYPNLIVWHCLNHRLELAVYDTLKEINGTNNFQSFIENLYALYHNSPKNMNELKECASSLEQQLLHIGKIFTIRWVASSEKTIKAVWNNYTALNAHFSKSSVDSSKNSRDRSKYSGLQKTLASKEFVINLGIIHDAISELADLSLILQKRCLSIAEANKCILRTIRIFESMIDHHGPKTEEALNACGDEQFMFKNVKLSNNKVIPKIIPSQFFRSLANNLQSRLFTMQASHVGTRDNNLFKDQYNILLSDLDMLDPKTWPDKFDFQHGDASIRRLAKQFQVDEISSVRGFREFKEIKDHSNISDLKPLLTAVNAVSISSCECERSFSAMNNILTPKRNALSSKHLCSLLFINCVGPPVKLFIPSPYVYTWISNGRRIADEVCCPKRQNKDIDNTSYMSLWTLFGS</sequence>
<feature type="domain" description="HAT C-terminal dimerisation" evidence="1">
    <location>
        <begin position="598"/>
        <end position="653"/>
    </location>
</feature>
<dbReference type="KEGG" id="api:103308648"/>
<organism evidence="2 3">
    <name type="scientific">Acyrthosiphon pisum</name>
    <name type="common">Pea aphid</name>
    <dbReference type="NCBI Taxonomy" id="7029"/>
    <lineage>
        <taxon>Eukaryota</taxon>
        <taxon>Metazoa</taxon>
        <taxon>Ecdysozoa</taxon>
        <taxon>Arthropoda</taxon>
        <taxon>Hexapoda</taxon>
        <taxon>Insecta</taxon>
        <taxon>Pterygota</taxon>
        <taxon>Neoptera</taxon>
        <taxon>Paraneoptera</taxon>
        <taxon>Hemiptera</taxon>
        <taxon>Sternorrhyncha</taxon>
        <taxon>Aphidomorpha</taxon>
        <taxon>Aphidoidea</taxon>
        <taxon>Aphididae</taxon>
        <taxon>Macrosiphini</taxon>
        <taxon>Acyrthosiphon</taxon>
    </lineage>
</organism>
<protein>
    <recommendedName>
        <fullName evidence="1">HAT C-terminal dimerisation domain-containing protein</fullName>
    </recommendedName>
</protein>
<reference evidence="2" key="2">
    <citation type="submission" date="2022-06" db="UniProtKB">
        <authorList>
            <consortium name="EnsemblMetazoa"/>
        </authorList>
    </citation>
    <scope>IDENTIFICATION</scope>
</reference>
<proteinExistence type="predicted"/>
<dbReference type="AlphaFoldDB" id="A0A8R2B070"/>
<dbReference type="PANTHER" id="PTHR46880:SF8">
    <property type="entry name" value="E3 SUMO-PROTEIN LIGASE KIAA1586"/>
    <property type="match status" value="1"/>
</dbReference>
<dbReference type="PANTHER" id="PTHR46880">
    <property type="entry name" value="RAS-ASSOCIATING DOMAIN-CONTAINING PROTEIN"/>
    <property type="match status" value="1"/>
</dbReference>
<dbReference type="GeneID" id="103308648"/>
<dbReference type="Pfam" id="PF05699">
    <property type="entry name" value="Dimer_Tnp_hAT"/>
    <property type="match status" value="1"/>
</dbReference>
<dbReference type="OrthoDB" id="6618088at2759"/>
<dbReference type="RefSeq" id="XP_008180622.1">
    <property type="nucleotide sequence ID" value="XM_008182400.1"/>
</dbReference>
<dbReference type="Proteomes" id="UP000007819">
    <property type="component" value="Chromosome X"/>
</dbReference>
<dbReference type="InterPro" id="IPR008906">
    <property type="entry name" value="HATC_C_dom"/>
</dbReference>
<evidence type="ECO:0000313" key="3">
    <source>
        <dbReference type="Proteomes" id="UP000007819"/>
    </source>
</evidence>
<reference evidence="3" key="1">
    <citation type="submission" date="2010-06" db="EMBL/GenBank/DDBJ databases">
        <authorList>
            <person name="Jiang H."/>
            <person name="Abraham K."/>
            <person name="Ali S."/>
            <person name="Alsbrooks S.L."/>
            <person name="Anim B.N."/>
            <person name="Anosike U.S."/>
            <person name="Attaway T."/>
            <person name="Bandaranaike D.P."/>
            <person name="Battles P.K."/>
            <person name="Bell S.N."/>
            <person name="Bell A.V."/>
            <person name="Beltran B."/>
            <person name="Bickham C."/>
            <person name="Bustamante Y."/>
            <person name="Caleb T."/>
            <person name="Canada A."/>
            <person name="Cardenas V."/>
            <person name="Carter K."/>
            <person name="Chacko J."/>
            <person name="Chandrabose M.N."/>
            <person name="Chavez D."/>
            <person name="Chavez A."/>
            <person name="Chen L."/>
            <person name="Chu H.-S."/>
            <person name="Claassen K.J."/>
            <person name="Cockrell R."/>
            <person name="Collins M."/>
            <person name="Cooper J.A."/>
            <person name="Cree A."/>
            <person name="Curry S.M."/>
            <person name="Da Y."/>
            <person name="Dao M.D."/>
            <person name="Das B."/>
            <person name="Davila M.-L."/>
            <person name="Davy-Carroll L."/>
            <person name="Denson S."/>
            <person name="Dinh H."/>
            <person name="Ebong V.E."/>
            <person name="Edwards J.R."/>
            <person name="Egan A."/>
            <person name="El-Daye J."/>
            <person name="Escobedo L."/>
            <person name="Fernandez S."/>
            <person name="Fernando P.R."/>
            <person name="Flagg N."/>
            <person name="Forbes L.D."/>
            <person name="Fowler R.G."/>
            <person name="Fu Q."/>
            <person name="Gabisi R.A."/>
            <person name="Ganer J."/>
            <person name="Garbino Pronczuk A."/>
            <person name="Garcia R.M."/>
            <person name="Garner T."/>
            <person name="Garrett T.E."/>
            <person name="Gonzalez D.A."/>
            <person name="Hamid H."/>
            <person name="Hawkins E.S."/>
            <person name="Hirani K."/>
            <person name="Hogues M.E."/>
            <person name="Hollins B."/>
            <person name="Hsiao C.-H."/>
            <person name="Jabil R."/>
            <person name="James M.L."/>
            <person name="Jhangiani S.N."/>
            <person name="Johnson B."/>
            <person name="Johnson Q."/>
            <person name="Joshi V."/>
            <person name="Kalu J.B."/>
            <person name="Kam C."/>
            <person name="Kashfia A."/>
            <person name="Keebler J."/>
            <person name="Kisamo H."/>
            <person name="Kovar C.L."/>
            <person name="Lago L.A."/>
            <person name="Lai C.-Y."/>
            <person name="Laidlaw J."/>
            <person name="Lara F."/>
            <person name="Le T.-K."/>
            <person name="Lee S.L."/>
            <person name="Legall F.H."/>
            <person name="Lemon S.J."/>
            <person name="Lewis L.R."/>
            <person name="Li B."/>
            <person name="Liu Y."/>
            <person name="Liu Y.-S."/>
            <person name="Lopez J."/>
            <person name="Lozado R.J."/>
            <person name="Lu J."/>
            <person name="Madu R.C."/>
            <person name="Maheshwari M."/>
            <person name="Maheshwari R."/>
            <person name="Malloy K."/>
            <person name="Martinez E."/>
            <person name="Mathew T."/>
            <person name="Mercado I.C."/>
            <person name="Mercado C."/>
            <person name="Meyer B."/>
            <person name="Montgomery K."/>
            <person name="Morgan M.B."/>
            <person name="Munidasa M."/>
            <person name="Nazareth L.V."/>
            <person name="Nelson J."/>
            <person name="Ng B.M."/>
            <person name="Nguyen N.B."/>
            <person name="Nguyen P.Q."/>
            <person name="Nguyen T."/>
            <person name="Obregon M."/>
            <person name="Okwuonu G.O."/>
            <person name="Onwere C.G."/>
            <person name="Orozco G."/>
            <person name="Parra A."/>
            <person name="Patel S."/>
            <person name="Patil S."/>
            <person name="Perez A."/>
            <person name="Perez Y."/>
            <person name="Pham C."/>
            <person name="Primus E.L."/>
            <person name="Pu L.-L."/>
            <person name="Puazo M."/>
            <person name="Qin X."/>
            <person name="Quiroz J.B."/>
            <person name="Reese J."/>
            <person name="Richards S."/>
            <person name="Rives C.M."/>
            <person name="Robberts R."/>
            <person name="Ruiz S.J."/>
            <person name="Ruiz M.J."/>
            <person name="Santibanez J."/>
            <person name="Schneider B.W."/>
            <person name="Sisson I."/>
            <person name="Smith M."/>
            <person name="Sodergren E."/>
            <person name="Song X.-Z."/>
            <person name="Song B.B."/>
            <person name="Summersgill H."/>
            <person name="Thelus R."/>
            <person name="Thornton R.D."/>
            <person name="Trejos Z.Y."/>
            <person name="Usmani K."/>
            <person name="Vattathil S."/>
            <person name="Villasana D."/>
            <person name="Walker D.L."/>
            <person name="Wang S."/>
            <person name="Wang K."/>
            <person name="White C.S."/>
            <person name="Williams A.C."/>
            <person name="Williamson J."/>
            <person name="Wilson K."/>
            <person name="Woghiren I.O."/>
            <person name="Woodworth J.R."/>
            <person name="Worley K.C."/>
            <person name="Wright R.A."/>
            <person name="Wu W."/>
            <person name="Young L."/>
            <person name="Zhang L."/>
            <person name="Zhang J."/>
            <person name="Zhu Y."/>
            <person name="Muzny D.M."/>
            <person name="Weinstock G."/>
            <person name="Gibbs R.A."/>
        </authorList>
    </citation>
    <scope>NUCLEOTIDE SEQUENCE [LARGE SCALE GENOMIC DNA]</scope>
    <source>
        <strain evidence="3">LSR1</strain>
    </source>
</reference>
<dbReference type="GO" id="GO:0046983">
    <property type="term" value="F:protein dimerization activity"/>
    <property type="evidence" value="ECO:0007669"/>
    <property type="project" value="InterPro"/>
</dbReference>